<reference evidence="1 2" key="1">
    <citation type="submission" date="2021-01" db="EMBL/GenBank/DDBJ databases">
        <title>WGS of actinomycetes isolated from Thailand.</title>
        <authorList>
            <person name="Thawai C."/>
        </authorList>
    </citation>
    <scope>NUCLEOTIDE SEQUENCE [LARGE SCALE GENOMIC DNA]</scope>
    <source>
        <strain evidence="1 2">CH9-7</strain>
    </source>
</reference>
<dbReference type="RefSeq" id="WP_201804060.1">
    <property type="nucleotide sequence ID" value="NZ_JAERRI010000007.1"/>
</dbReference>
<evidence type="ECO:0000313" key="2">
    <source>
        <dbReference type="Proteomes" id="UP000629371"/>
    </source>
</evidence>
<name>A0ABS1MS10_9ACTN</name>
<gene>
    <name evidence="1" type="ORF">JK360_14190</name>
</gene>
<organism evidence="1 2">
    <name type="scientific">Streptomyces siderophoricus</name>
    <dbReference type="NCBI Taxonomy" id="2802281"/>
    <lineage>
        <taxon>Bacteria</taxon>
        <taxon>Bacillati</taxon>
        <taxon>Actinomycetota</taxon>
        <taxon>Actinomycetes</taxon>
        <taxon>Kitasatosporales</taxon>
        <taxon>Streptomycetaceae</taxon>
        <taxon>Streptomyces</taxon>
    </lineage>
</organism>
<comment type="caution">
    <text evidence="1">The sequence shown here is derived from an EMBL/GenBank/DDBJ whole genome shotgun (WGS) entry which is preliminary data.</text>
</comment>
<evidence type="ECO:0000313" key="1">
    <source>
        <dbReference type="EMBL" id="MBL1090534.1"/>
    </source>
</evidence>
<accession>A0ABS1MS10</accession>
<keyword evidence="2" id="KW-1185">Reference proteome</keyword>
<proteinExistence type="predicted"/>
<dbReference type="Proteomes" id="UP000629371">
    <property type="component" value="Unassembled WGS sequence"/>
</dbReference>
<dbReference type="EMBL" id="JAERRI010000007">
    <property type="protein sequence ID" value="MBL1090534.1"/>
    <property type="molecule type" value="Genomic_DNA"/>
</dbReference>
<evidence type="ECO:0008006" key="3">
    <source>
        <dbReference type="Google" id="ProtNLM"/>
    </source>
</evidence>
<sequence length="327" mass="34581">MTLITHAKRAVRKPGNRRPLAVAALLALCVTATLITLVFRAAHGPPAAAPTIDLEEHIREYIRHFPSDHEYRIPDPAQRAQVSEGIADIVDGRLDAAGRPLSEAGYTVRTVRLAGSHRMVAQVAEATGRGAQPRGWGEVFVDLGRRVQWSAQVPHPVSDQHTELLGAELFSRAPGGVLVLAGANRDAGRGNAADVAHRRDSVFHAVCAALAARRIPGIQVHGFADDSSPGNDVVVSAGPGEVGPRVREAARSLSSAGFTVCRAWDQDCGRLEGTTNVQAGTAAADDVPFLHIENSRSVRDSRSARSRLAAALAEVARQLAKGGFTAA</sequence>
<protein>
    <recommendedName>
        <fullName evidence="3">N-acetylmuramoyl-L-alanine amidase</fullName>
    </recommendedName>
</protein>